<feature type="transmembrane region" description="Helical" evidence="6">
    <location>
        <begin position="417"/>
        <end position="434"/>
    </location>
</feature>
<accession>A0A7C1SIZ4</accession>
<dbReference type="GO" id="GO:0042910">
    <property type="term" value="F:xenobiotic transmembrane transporter activity"/>
    <property type="evidence" value="ECO:0007669"/>
    <property type="project" value="InterPro"/>
</dbReference>
<proteinExistence type="inferred from homology"/>
<feature type="transmembrane region" description="Helical" evidence="6">
    <location>
        <begin position="271"/>
        <end position="291"/>
    </location>
</feature>
<comment type="subcellular location">
    <subcellularLocation>
        <location evidence="1">Membrane</location>
        <topology evidence="1">Multi-pass membrane protein</topology>
    </subcellularLocation>
</comment>
<dbReference type="EMBL" id="DSKI01000654">
    <property type="protein sequence ID" value="HEB44538.1"/>
    <property type="molecule type" value="Genomic_DNA"/>
</dbReference>
<feature type="transmembrane region" description="Helical" evidence="6">
    <location>
        <begin position="93"/>
        <end position="119"/>
    </location>
</feature>
<comment type="similarity">
    <text evidence="2">Belongs to the multi antimicrobial extrusion (MATE) (TC 2.A.66.1) family.</text>
</comment>
<reference evidence="7" key="1">
    <citation type="journal article" date="2020" name="mSystems">
        <title>Genome- and Community-Level Interaction Insights into Carbon Utilization and Element Cycling Functions of Hydrothermarchaeota in Hydrothermal Sediment.</title>
        <authorList>
            <person name="Zhou Z."/>
            <person name="Liu Y."/>
            <person name="Xu W."/>
            <person name="Pan J."/>
            <person name="Luo Z.H."/>
            <person name="Li M."/>
        </authorList>
    </citation>
    <scope>NUCLEOTIDE SEQUENCE [LARGE SCALE GENOMIC DNA]</scope>
    <source>
        <strain evidence="7">SpSt-243</strain>
    </source>
</reference>
<dbReference type="InterPro" id="IPR002528">
    <property type="entry name" value="MATE_fam"/>
</dbReference>
<evidence type="ECO:0000256" key="1">
    <source>
        <dbReference type="ARBA" id="ARBA00004141"/>
    </source>
</evidence>
<dbReference type="InterPro" id="IPR044644">
    <property type="entry name" value="DinF-like"/>
</dbReference>
<evidence type="ECO:0000256" key="3">
    <source>
        <dbReference type="ARBA" id="ARBA00022692"/>
    </source>
</evidence>
<feature type="transmembrane region" description="Helical" evidence="6">
    <location>
        <begin position="393"/>
        <end position="411"/>
    </location>
</feature>
<dbReference type="PANTHER" id="PTHR42893:SF46">
    <property type="entry name" value="PROTEIN DETOXIFICATION 44, CHLOROPLASTIC"/>
    <property type="match status" value="1"/>
</dbReference>
<feature type="transmembrane region" description="Helical" evidence="6">
    <location>
        <begin position="199"/>
        <end position="221"/>
    </location>
</feature>
<gene>
    <name evidence="7" type="ORF">ENP70_12785</name>
</gene>
<feature type="transmembrane region" description="Helical" evidence="6">
    <location>
        <begin position="360"/>
        <end position="381"/>
    </location>
</feature>
<feature type="transmembrane region" description="Helical" evidence="6">
    <location>
        <begin position="248"/>
        <end position="265"/>
    </location>
</feature>
<organism evidence="7">
    <name type="scientific">Agrobacterium albertimagni</name>
    <dbReference type="NCBI Taxonomy" id="147266"/>
    <lineage>
        <taxon>Bacteria</taxon>
        <taxon>Pseudomonadati</taxon>
        <taxon>Pseudomonadota</taxon>
        <taxon>Alphaproteobacteria</taxon>
        <taxon>Hyphomicrobiales</taxon>
        <taxon>Rhizobiaceae</taxon>
        <taxon>Rhizobium/Agrobacterium group</taxon>
        <taxon>Agrobacterium</taxon>
    </lineage>
</organism>
<keyword evidence="4 6" id="KW-1133">Transmembrane helix</keyword>
<sequence length="448" mass="46954">MHSPSSPAARTIEVSPRSVLAIAVPMTLGFVTTPLLGLTDTAVVGRSGDAAQLAGLAIAAALFDLLFASLNFLRASTTALVAQAQGRGEPSELFAVFWRSIVLSLGFGLLILAVSPAIVGFGPALMGADGGVQAAAATYIGIRILAAPLTLSNFTLLGFVLGRGLGSVGLALQILLNGVNIAMSILLGLTFGYGIAGVAWGTVIGEFVAMIAGFAFVFWRYGRAAVPQVSMIADRAKLMALFRLNRDILIRTFSLITAFTVMTRIGAGFGAVTLAANAVLMNFFMIASFYLDGMATAAEQITGETIGAKQRRAFERAVKLTGVWSFGLALASLAFFLVFGSAIIGFITTAGDVRSVAETYLIYAALTALTGALAFHMDGVFIGATWSSDMRNMMLVALAGYLASVAVLVPLFDNHGLWIALNVFLGLRGLLLLARLKPKTDQTFTESQ</sequence>
<evidence type="ECO:0000256" key="5">
    <source>
        <dbReference type="ARBA" id="ARBA00023136"/>
    </source>
</evidence>
<name>A0A7C1SIZ4_9HYPH</name>
<feature type="transmembrane region" description="Helical" evidence="6">
    <location>
        <begin position="321"/>
        <end position="348"/>
    </location>
</feature>
<evidence type="ECO:0000256" key="4">
    <source>
        <dbReference type="ARBA" id="ARBA00022989"/>
    </source>
</evidence>
<evidence type="ECO:0000313" key="7">
    <source>
        <dbReference type="EMBL" id="HEB44538.1"/>
    </source>
</evidence>
<protein>
    <submittedName>
        <fullName evidence="7">MATE family efflux transporter</fullName>
    </submittedName>
</protein>
<dbReference type="Pfam" id="PF01554">
    <property type="entry name" value="MatE"/>
    <property type="match status" value="2"/>
</dbReference>
<dbReference type="GO" id="GO:0005886">
    <property type="term" value="C:plasma membrane"/>
    <property type="evidence" value="ECO:0007669"/>
    <property type="project" value="TreeGrafter"/>
</dbReference>
<dbReference type="CDD" id="cd13136">
    <property type="entry name" value="MATE_DinF_like"/>
    <property type="match status" value="1"/>
</dbReference>
<keyword evidence="3 6" id="KW-0812">Transmembrane</keyword>
<keyword evidence="5 6" id="KW-0472">Membrane</keyword>
<dbReference type="PANTHER" id="PTHR42893">
    <property type="entry name" value="PROTEIN DETOXIFICATION 44, CHLOROPLASTIC-RELATED"/>
    <property type="match status" value="1"/>
</dbReference>
<feature type="transmembrane region" description="Helical" evidence="6">
    <location>
        <begin position="50"/>
        <end position="73"/>
    </location>
</feature>
<feature type="transmembrane region" description="Helical" evidence="6">
    <location>
        <begin position="20"/>
        <end position="38"/>
    </location>
</feature>
<evidence type="ECO:0000256" key="2">
    <source>
        <dbReference type="ARBA" id="ARBA00010199"/>
    </source>
</evidence>
<dbReference type="NCBIfam" id="TIGR00797">
    <property type="entry name" value="matE"/>
    <property type="match status" value="1"/>
</dbReference>
<evidence type="ECO:0000256" key="6">
    <source>
        <dbReference type="SAM" id="Phobius"/>
    </source>
</evidence>
<dbReference type="AlphaFoldDB" id="A0A7C1SIZ4"/>
<feature type="transmembrane region" description="Helical" evidence="6">
    <location>
        <begin position="139"/>
        <end position="162"/>
    </location>
</feature>
<comment type="caution">
    <text evidence="7">The sequence shown here is derived from an EMBL/GenBank/DDBJ whole genome shotgun (WGS) entry which is preliminary data.</text>
</comment>
<dbReference type="GO" id="GO:0015297">
    <property type="term" value="F:antiporter activity"/>
    <property type="evidence" value="ECO:0007669"/>
    <property type="project" value="InterPro"/>
</dbReference>
<feature type="transmembrane region" description="Helical" evidence="6">
    <location>
        <begin position="174"/>
        <end position="193"/>
    </location>
</feature>